<keyword evidence="2" id="KW-1133">Transmembrane helix</keyword>
<feature type="compositionally biased region" description="Gly residues" evidence="1">
    <location>
        <begin position="337"/>
        <end position="346"/>
    </location>
</feature>
<name>A0ABW2RLV9_9BACL</name>
<feature type="transmembrane region" description="Helical" evidence="2">
    <location>
        <begin position="6"/>
        <end position="23"/>
    </location>
</feature>
<keyword evidence="2" id="KW-0472">Membrane</keyword>
<reference evidence="4" key="1">
    <citation type="journal article" date="2019" name="Int. J. Syst. Evol. Microbiol.">
        <title>The Global Catalogue of Microorganisms (GCM) 10K type strain sequencing project: providing services to taxonomists for standard genome sequencing and annotation.</title>
        <authorList>
            <consortium name="The Broad Institute Genomics Platform"/>
            <consortium name="The Broad Institute Genome Sequencing Center for Infectious Disease"/>
            <person name="Wu L."/>
            <person name="Ma J."/>
        </authorList>
    </citation>
    <scope>NUCLEOTIDE SEQUENCE [LARGE SCALE GENOMIC DNA]</scope>
    <source>
        <strain evidence="4">CGMCC 1.12942</strain>
    </source>
</reference>
<dbReference type="Proteomes" id="UP001596500">
    <property type="component" value="Unassembled WGS sequence"/>
</dbReference>
<protein>
    <submittedName>
        <fullName evidence="3">Uncharacterized protein</fullName>
    </submittedName>
</protein>
<organism evidence="3 4">
    <name type="scientific">Laceyella putida</name>
    <dbReference type="NCBI Taxonomy" id="110101"/>
    <lineage>
        <taxon>Bacteria</taxon>
        <taxon>Bacillati</taxon>
        <taxon>Bacillota</taxon>
        <taxon>Bacilli</taxon>
        <taxon>Bacillales</taxon>
        <taxon>Thermoactinomycetaceae</taxon>
        <taxon>Laceyella</taxon>
    </lineage>
</organism>
<evidence type="ECO:0000256" key="2">
    <source>
        <dbReference type="SAM" id="Phobius"/>
    </source>
</evidence>
<keyword evidence="4" id="KW-1185">Reference proteome</keyword>
<gene>
    <name evidence="3" type="ORF">ACFQNG_12735</name>
</gene>
<evidence type="ECO:0000313" key="4">
    <source>
        <dbReference type="Proteomes" id="UP001596500"/>
    </source>
</evidence>
<dbReference type="EMBL" id="JBHTBW010000040">
    <property type="protein sequence ID" value="MFC7441959.1"/>
    <property type="molecule type" value="Genomic_DNA"/>
</dbReference>
<proteinExistence type="predicted"/>
<keyword evidence="2" id="KW-0812">Transmembrane</keyword>
<comment type="caution">
    <text evidence="3">The sequence shown here is derived from an EMBL/GenBank/DDBJ whole genome shotgun (WGS) entry which is preliminary data.</text>
</comment>
<evidence type="ECO:0000256" key="1">
    <source>
        <dbReference type="SAM" id="MobiDB-lite"/>
    </source>
</evidence>
<dbReference type="RefSeq" id="WP_379865513.1">
    <property type="nucleotide sequence ID" value="NZ_JBHTBW010000040.1"/>
</dbReference>
<feature type="compositionally biased region" description="Low complexity" evidence="1">
    <location>
        <begin position="324"/>
        <end position="336"/>
    </location>
</feature>
<feature type="region of interest" description="Disordered" evidence="1">
    <location>
        <begin position="317"/>
        <end position="346"/>
    </location>
</feature>
<accession>A0ABW2RLV9</accession>
<sequence length="346" mass="39544">MEVVAFILLAFFIAIIILVNALYRSAKKPRPRQVYTLPDLGMQEHNEEFGQELKAFIEHLDKSLDETYVERVKERVIREHKISLTEWDNRWFEWKRYLVITALMKNVPMYSREVDEVWHEMLMFTREYDDFSRRFLKTTLHHAPNDGDQPFNPHERAWFDTIYVCLFKPTKFSVQTWGAFLRHPLHRDVIQELKEESVTEIANRYFNAHTQENVPHVGKLVSFLIHYLKEKLAKIDEAVAKEGPSVSRFKRYRHSLVPHPDEALIMLTGVLFLSTYHEDEFAAQYQRLQLRSSTDGGSHTYSGCSYVSGCSSGNDGGSGGDHGGSSCSSSSCSSSSCGGGGCGGSS</sequence>
<evidence type="ECO:0000313" key="3">
    <source>
        <dbReference type="EMBL" id="MFC7441959.1"/>
    </source>
</evidence>